<comment type="similarity">
    <text evidence="2">Belongs to the glycosyl hydrolase 88 family.</text>
</comment>
<dbReference type="PANTHER" id="PTHR36845:SF1">
    <property type="entry name" value="HYDROLASE, PUTATIVE (AFU_ORTHOLOGUE AFUA_7G05090)-RELATED"/>
    <property type="match status" value="1"/>
</dbReference>
<evidence type="ECO:0000256" key="2">
    <source>
        <dbReference type="ARBA" id="ARBA00038358"/>
    </source>
</evidence>
<dbReference type="SUPFAM" id="SSF48208">
    <property type="entry name" value="Six-hairpin glycosidases"/>
    <property type="match status" value="1"/>
</dbReference>
<feature type="signal peptide" evidence="3">
    <location>
        <begin position="1"/>
        <end position="22"/>
    </location>
</feature>
<dbReference type="InterPro" id="IPR012341">
    <property type="entry name" value="6hp_glycosidase-like_sf"/>
</dbReference>
<keyword evidence="3" id="KW-0732">Signal</keyword>
<keyword evidence="1 4" id="KW-0378">Hydrolase</keyword>
<dbReference type="EMBL" id="FPIZ01000011">
    <property type="protein sequence ID" value="SFW69727.1"/>
    <property type="molecule type" value="Genomic_DNA"/>
</dbReference>
<reference evidence="4 6" key="1">
    <citation type="submission" date="2016-11" db="EMBL/GenBank/DDBJ databases">
        <authorList>
            <person name="Jaros S."/>
            <person name="Januszkiewicz K."/>
            <person name="Wedrychowicz H."/>
        </authorList>
    </citation>
    <scope>NUCLEOTIDE SEQUENCE [LARGE SCALE GENOMIC DNA]</scope>
    <source>
        <strain evidence="4 6">DSM 784</strain>
    </source>
</reference>
<dbReference type="Gene3D" id="1.50.10.10">
    <property type="match status" value="1"/>
</dbReference>
<dbReference type="STRING" id="1004.SAMN05661012_03619"/>
<feature type="chain" id="PRO_5013108964" evidence="3">
    <location>
        <begin position="23"/>
        <end position="385"/>
    </location>
</feature>
<organism evidence="4 6">
    <name type="scientific">Chitinophaga sancti</name>
    <dbReference type="NCBI Taxonomy" id="1004"/>
    <lineage>
        <taxon>Bacteria</taxon>
        <taxon>Pseudomonadati</taxon>
        <taxon>Bacteroidota</taxon>
        <taxon>Chitinophagia</taxon>
        <taxon>Chitinophagales</taxon>
        <taxon>Chitinophagaceae</taxon>
        <taxon>Chitinophaga</taxon>
    </lineage>
</organism>
<dbReference type="AlphaFoldDB" id="A0A1K1RC30"/>
<evidence type="ECO:0000313" key="7">
    <source>
        <dbReference type="Proteomes" id="UP001326715"/>
    </source>
</evidence>
<name>A0A1K1RC30_9BACT</name>
<evidence type="ECO:0000313" key="5">
    <source>
        <dbReference type="EMBL" id="WQG88764.1"/>
    </source>
</evidence>
<dbReference type="OrthoDB" id="428577at2"/>
<accession>A0A1K1RC30</accession>
<dbReference type="Proteomes" id="UP000183788">
    <property type="component" value="Unassembled WGS sequence"/>
</dbReference>
<keyword evidence="7" id="KW-1185">Reference proteome</keyword>
<evidence type="ECO:0000313" key="4">
    <source>
        <dbReference type="EMBL" id="SFW69727.1"/>
    </source>
</evidence>
<protein>
    <submittedName>
        <fullName evidence="5">Glycoside hydrolase family 88 protein</fullName>
    </submittedName>
    <submittedName>
        <fullName evidence="4">Glycosyl Hydrolase Family 88</fullName>
    </submittedName>
</protein>
<dbReference type="PANTHER" id="PTHR36845">
    <property type="entry name" value="HYDROLASE, PUTATIVE (AFU_ORTHOLOGUE AFUA_7G05090)-RELATED"/>
    <property type="match status" value="1"/>
</dbReference>
<dbReference type="InterPro" id="IPR052369">
    <property type="entry name" value="UG_Glycosaminoglycan_Hydrolase"/>
</dbReference>
<sequence>MKQLLFLLGSVLLTGTAISVNAQVPADKALNLAVKQYKQMMTQVPDTLMPRTTNNLTGQLITSDTEWWTSGFYPGTLWYLYEYSKDQSILKEARKRTNEVQKEQYNKTTHDLGFMMYCSYGNAYRLTKDPKDKQVLITSARTLSTRFNPVVGCIKSWDHGKWKYPVIIDNMMNLELLTWASKVTGDTSFAHIARTHANTTMQHHFRPDYSSYHVIGYDPATGAVVAKNTAQGFADSSAWARGQAWGLYGYTMMYRETKNAAYLEQAKKIANYIIPHLPADKVPYWDFDAPDIPHAKRDASAGAVMAAALLELSQYTKNQAYFQTAEQILQTLCSDEYLAKEGTNNHFILKHSVGHLPANSEVDVPLTYADYYFVEALLRYKKYSK</sequence>
<dbReference type="InterPro" id="IPR008928">
    <property type="entry name" value="6-hairpin_glycosidase_sf"/>
</dbReference>
<dbReference type="EMBL" id="CP140154">
    <property type="protein sequence ID" value="WQG88764.1"/>
    <property type="molecule type" value="Genomic_DNA"/>
</dbReference>
<evidence type="ECO:0000256" key="3">
    <source>
        <dbReference type="SAM" id="SignalP"/>
    </source>
</evidence>
<dbReference type="Proteomes" id="UP001326715">
    <property type="component" value="Chromosome"/>
</dbReference>
<proteinExistence type="inferred from homology"/>
<dbReference type="GO" id="GO:0052757">
    <property type="term" value="F:chondroitin hydrolase activity"/>
    <property type="evidence" value="ECO:0007669"/>
    <property type="project" value="TreeGrafter"/>
</dbReference>
<dbReference type="GO" id="GO:0000272">
    <property type="term" value="P:polysaccharide catabolic process"/>
    <property type="evidence" value="ECO:0007669"/>
    <property type="project" value="TreeGrafter"/>
</dbReference>
<evidence type="ECO:0000256" key="1">
    <source>
        <dbReference type="ARBA" id="ARBA00022801"/>
    </source>
</evidence>
<gene>
    <name evidence="4" type="ORF">SAMN05661012_03619</name>
    <name evidence="5" type="ORF">SR876_27945</name>
</gene>
<dbReference type="RefSeq" id="WP_072362628.1">
    <property type="nucleotide sequence ID" value="NZ_CP139972.1"/>
</dbReference>
<evidence type="ECO:0000313" key="6">
    <source>
        <dbReference type="Proteomes" id="UP000183788"/>
    </source>
</evidence>
<reference evidence="5 7" key="2">
    <citation type="submission" date="2023-11" db="EMBL/GenBank/DDBJ databases">
        <title>MicrobeMod: A computational toolkit for identifying prokaryotic methylation and restriction-modification with nanopore sequencing.</title>
        <authorList>
            <person name="Crits-Christoph A."/>
            <person name="Kang S.C."/>
            <person name="Lee H."/>
            <person name="Ostrov N."/>
        </authorList>
    </citation>
    <scope>NUCLEOTIDE SEQUENCE [LARGE SCALE GENOMIC DNA]</scope>
    <source>
        <strain evidence="5 7">ATCC 23090</strain>
    </source>
</reference>